<proteinExistence type="predicted"/>
<dbReference type="Proteomes" id="UP001162131">
    <property type="component" value="Unassembled WGS sequence"/>
</dbReference>
<dbReference type="AlphaFoldDB" id="A0AAU9IH20"/>
<evidence type="ECO:0000313" key="2">
    <source>
        <dbReference type="Proteomes" id="UP001162131"/>
    </source>
</evidence>
<name>A0AAU9IH20_9CILI</name>
<gene>
    <name evidence="1" type="ORF">BSTOLATCC_MIC8754</name>
</gene>
<keyword evidence="2" id="KW-1185">Reference proteome</keyword>
<dbReference type="EMBL" id="CAJZBQ010000010">
    <property type="protein sequence ID" value="CAG9313125.1"/>
    <property type="molecule type" value="Genomic_DNA"/>
</dbReference>
<accession>A0AAU9IH20</accession>
<organism evidence="1 2">
    <name type="scientific">Blepharisma stoltei</name>
    <dbReference type="NCBI Taxonomy" id="1481888"/>
    <lineage>
        <taxon>Eukaryota</taxon>
        <taxon>Sar</taxon>
        <taxon>Alveolata</taxon>
        <taxon>Ciliophora</taxon>
        <taxon>Postciliodesmatophora</taxon>
        <taxon>Heterotrichea</taxon>
        <taxon>Heterotrichida</taxon>
        <taxon>Blepharismidae</taxon>
        <taxon>Blepharisma</taxon>
    </lineage>
</organism>
<comment type="caution">
    <text evidence="1">The sequence shown here is derived from an EMBL/GenBank/DDBJ whole genome shotgun (WGS) entry which is preliminary data.</text>
</comment>
<reference evidence="1" key="1">
    <citation type="submission" date="2021-09" db="EMBL/GenBank/DDBJ databases">
        <authorList>
            <consortium name="AG Swart"/>
            <person name="Singh M."/>
            <person name="Singh A."/>
            <person name="Seah K."/>
            <person name="Emmerich C."/>
        </authorList>
    </citation>
    <scope>NUCLEOTIDE SEQUENCE</scope>
    <source>
        <strain evidence="1">ATCC30299</strain>
    </source>
</reference>
<protein>
    <submittedName>
        <fullName evidence="1">Uncharacterized protein</fullName>
    </submittedName>
</protein>
<evidence type="ECO:0000313" key="1">
    <source>
        <dbReference type="EMBL" id="CAG9313125.1"/>
    </source>
</evidence>
<sequence>MTPLWANKIFYQKIFLYINDNYYNKISSFLCLGCRPNDFTFLIVSISPKNFWPKIFDSETFDRKKQLIFGQMSALSKIFDQMDFEEN</sequence>